<keyword evidence="5" id="KW-0560">Oxidoreductase</keyword>
<dbReference type="EMBL" id="JARQZJ010000102">
    <property type="protein sequence ID" value="KAK9886787.1"/>
    <property type="molecule type" value="Genomic_DNA"/>
</dbReference>
<reference evidence="9 10" key="1">
    <citation type="submission" date="2023-03" db="EMBL/GenBank/DDBJ databases">
        <title>Genome insight into feeding habits of ladybird beetles.</title>
        <authorList>
            <person name="Li H.-S."/>
            <person name="Huang Y.-H."/>
            <person name="Pang H."/>
        </authorList>
    </citation>
    <scope>NUCLEOTIDE SEQUENCE [LARGE SCALE GENOMIC DNA]</scope>
    <source>
        <strain evidence="9">SYSU_2023b</strain>
        <tissue evidence="9">Whole body</tissue>
    </source>
</reference>
<comment type="cofactor">
    <cofactor evidence="1">
        <name>heme</name>
        <dbReference type="ChEBI" id="CHEBI:30413"/>
    </cofactor>
</comment>
<evidence type="ECO:0000313" key="9">
    <source>
        <dbReference type="EMBL" id="KAK9886787.1"/>
    </source>
</evidence>
<keyword evidence="10" id="KW-1185">Reference proteome</keyword>
<dbReference type="PANTHER" id="PTHR24291">
    <property type="entry name" value="CYTOCHROME P450 FAMILY 4"/>
    <property type="match status" value="1"/>
</dbReference>
<keyword evidence="7" id="KW-0503">Monooxygenase</keyword>
<dbReference type="Gene3D" id="1.10.630.10">
    <property type="entry name" value="Cytochrome P450"/>
    <property type="match status" value="1"/>
</dbReference>
<evidence type="ECO:0000256" key="8">
    <source>
        <dbReference type="SAM" id="Phobius"/>
    </source>
</evidence>
<keyword evidence="6" id="KW-0408">Iron</keyword>
<dbReference type="Pfam" id="PF00067">
    <property type="entry name" value="p450"/>
    <property type="match status" value="1"/>
</dbReference>
<evidence type="ECO:0000313" key="10">
    <source>
        <dbReference type="Proteomes" id="UP001431783"/>
    </source>
</evidence>
<dbReference type="InterPro" id="IPR001128">
    <property type="entry name" value="Cyt_P450"/>
</dbReference>
<comment type="caution">
    <text evidence="9">The sequence shown here is derived from an EMBL/GenBank/DDBJ whole genome shotgun (WGS) entry which is preliminary data.</text>
</comment>
<protein>
    <recommendedName>
        <fullName evidence="11">Cytochrome P450</fullName>
    </recommendedName>
</protein>
<dbReference type="InterPro" id="IPR050196">
    <property type="entry name" value="Cytochrome_P450_Monoox"/>
</dbReference>
<evidence type="ECO:0000256" key="7">
    <source>
        <dbReference type="ARBA" id="ARBA00023033"/>
    </source>
</evidence>
<feature type="transmembrane region" description="Helical" evidence="8">
    <location>
        <begin position="42"/>
        <end position="61"/>
    </location>
</feature>
<evidence type="ECO:0000256" key="5">
    <source>
        <dbReference type="ARBA" id="ARBA00023002"/>
    </source>
</evidence>
<feature type="transmembrane region" description="Helical" evidence="8">
    <location>
        <begin position="66"/>
        <end position="85"/>
    </location>
</feature>
<sequence length="372" mass="42775">MQNINAESKDEILRPHFGALVHSKPKCVDLDKVFTSKIMNRFLTDSIINAALFIIGIIVLIRLRNYFRAVLLALTLPGPTAYPLIGNALTVTNSEKLNYLGKNLYRLYGPIVRTWVSLVPFFFILDPTHLQIILSNGRLTKKNMLYTLLHNFIGEGLITNNGGKWKLHRKLIQPYFHINVLENFVSVFVETSDVLVKNLSKVDVVNVTSYINNWVLDTLHRGVLGIPMTDEDFRNSPFRKGEVLVPYRISRPWMLLDFIFKFTKSSVDEKKQRTNLHEFTKKVLDSRRERGPTPSANFISLLDMFITIADSEPKFTDQDIINEICTFMLAGQDSVGAATAFAYIFLQNMRTFKQKYTKSKLKYSKKIQEKLL</sequence>
<dbReference type="GO" id="GO:0005506">
    <property type="term" value="F:iron ion binding"/>
    <property type="evidence" value="ECO:0007669"/>
    <property type="project" value="InterPro"/>
</dbReference>
<dbReference type="SUPFAM" id="SSF48264">
    <property type="entry name" value="Cytochrome P450"/>
    <property type="match status" value="1"/>
</dbReference>
<evidence type="ECO:0000256" key="3">
    <source>
        <dbReference type="ARBA" id="ARBA00022617"/>
    </source>
</evidence>
<evidence type="ECO:0000256" key="2">
    <source>
        <dbReference type="ARBA" id="ARBA00010617"/>
    </source>
</evidence>
<dbReference type="GO" id="GO:0020037">
    <property type="term" value="F:heme binding"/>
    <property type="evidence" value="ECO:0007669"/>
    <property type="project" value="InterPro"/>
</dbReference>
<name>A0AAW1V3C1_9CUCU</name>
<keyword evidence="8" id="KW-0472">Membrane</keyword>
<comment type="similarity">
    <text evidence="2">Belongs to the cytochrome P450 family.</text>
</comment>
<evidence type="ECO:0000256" key="6">
    <source>
        <dbReference type="ARBA" id="ARBA00023004"/>
    </source>
</evidence>
<gene>
    <name evidence="9" type="ORF">WA026_018439</name>
</gene>
<dbReference type="AlphaFoldDB" id="A0AAW1V3C1"/>
<evidence type="ECO:0000256" key="1">
    <source>
        <dbReference type="ARBA" id="ARBA00001971"/>
    </source>
</evidence>
<keyword evidence="8" id="KW-1133">Transmembrane helix</keyword>
<dbReference type="Proteomes" id="UP001431783">
    <property type="component" value="Unassembled WGS sequence"/>
</dbReference>
<proteinExistence type="inferred from homology"/>
<dbReference type="PANTHER" id="PTHR24291:SF177">
    <property type="entry name" value="CYTOCHROME P450 4AA1-RELATED"/>
    <property type="match status" value="1"/>
</dbReference>
<keyword evidence="8" id="KW-0812">Transmembrane</keyword>
<keyword evidence="4" id="KW-0479">Metal-binding</keyword>
<dbReference type="GO" id="GO:0016705">
    <property type="term" value="F:oxidoreductase activity, acting on paired donors, with incorporation or reduction of molecular oxygen"/>
    <property type="evidence" value="ECO:0007669"/>
    <property type="project" value="InterPro"/>
</dbReference>
<keyword evidence="3" id="KW-0349">Heme</keyword>
<evidence type="ECO:0000256" key="4">
    <source>
        <dbReference type="ARBA" id="ARBA00022723"/>
    </source>
</evidence>
<dbReference type="GO" id="GO:0004497">
    <property type="term" value="F:monooxygenase activity"/>
    <property type="evidence" value="ECO:0007669"/>
    <property type="project" value="UniProtKB-KW"/>
</dbReference>
<evidence type="ECO:0008006" key="11">
    <source>
        <dbReference type="Google" id="ProtNLM"/>
    </source>
</evidence>
<dbReference type="InterPro" id="IPR036396">
    <property type="entry name" value="Cyt_P450_sf"/>
</dbReference>
<organism evidence="9 10">
    <name type="scientific">Henosepilachna vigintioctopunctata</name>
    <dbReference type="NCBI Taxonomy" id="420089"/>
    <lineage>
        <taxon>Eukaryota</taxon>
        <taxon>Metazoa</taxon>
        <taxon>Ecdysozoa</taxon>
        <taxon>Arthropoda</taxon>
        <taxon>Hexapoda</taxon>
        <taxon>Insecta</taxon>
        <taxon>Pterygota</taxon>
        <taxon>Neoptera</taxon>
        <taxon>Endopterygota</taxon>
        <taxon>Coleoptera</taxon>
        <taxon>Polyphaga</taxon>
        <taxon>Cucujiformia</taxon>
        <taxon>Coccinelloidea</taxon>
        <taxon>Coccinellidae</taxon>
        <taxon>Epilachninae</taxon>
        <taxon>Epilachnini</taxon>
        <taxon>Henosepilachna</taxon>
    </lineage>
</organism>
<feature type="transmembrane region" description="Helical" evidence="8">
    <location>
        <begin position="105"/>
        <end position="125"/>
    </location>
</feature>
<accession>A0AAW1V3C1</accession>